<comment type="subcellular location">
    <subcellularLocation>
        <location evidence="1">Secreted</location>
        <location evidence="1">Cell wall</location>
    </subcellularLocation>
</comment>
<keyword evidence="4" id="KW-0964">Secreted</keyword>
<evidence type="ECO:0000256" key="7">
    <source>
        <dbReference type="ARBA" id="ARBA00023316"/>
    </source>
</evidence>
<dbReference type="AlphaFoldDB" id="A0A438I355"/>
<comment type="similarity">
    <text evidence="2 9">Belongs to the glycosyl hydrolase 28 family.</text>
</comment>
<evidence type="ECO:0000256" key="2">
    <source>
        <dbReference type="ARBA" id="ARBA00008834"/>
    </source>
</evidence>
<comment type="caution">
    <text evidence="11">The sequence shown here is derived from an EMBL/GenBank/DDBJ whole genome shotgun (WGS) entry which is preliminary data.</text>
</comment>
<proteinExistence type="inferred from homology"/>
<sequence length="758" mass="83560">MAFPRSTCLLLLLASFLLTPLEGHTFNVMDYGAIGNGRTDDSEAFMKAWSDVCKASASPTFLVPGDRSFKHVDGLVISGSGTIDGNAEKWWKQGRVTGARPNALVVARSNNVQLHDLSFKDNPHMHVVFHHCDGVKISHISIDAPEDSPNTDGIHLKETASVIIEHCTIGTGDDCISLVDGSTHIDMRHIKCGPGHGISIGSLGKFGLSETVEYIHVKDAQFTGTTNGVRIKTWQGGRGHARNMIFEKIRSSDSEYPIIIDQFYCDHTECHDKPNAVEIRNISYIDVKGTSKKETAVKIACSDTVPCRDIFIQNINLIYDQSGKQASAYCKNVINGYYHGVVRPNISCLQNDKLPSSSSSITVLLMNNGLFVSNWWHDSIDKKTYLNLELCGTMMVERQPERAFMLAWTDVCNSSASTPIFHIPGNKTFLLNPVFFQGPCRSTNIQFQIDGIITAESEPSNWKCTRNRCDKWIHFKRVDGLFINGSGIIDGNGKNWWSSGYINADLRPSALEVTSSNKVQLTGLSFRNNPHMHVVFDSCDMVHISNVSIDAPGDSPNTDGIHLKESTHVNIEFCSIRTGDDCISIVDKCSNITIQNIECGPGHGISIGSMGQYGAYETVENIYVSDVQFKGSLSGVRIKTWQGGKGHARKMVFKGITSLNTQYPIQIDQFYCPHAKCDEQADAVEISDISYIDIKGTSMRKTAVKLACSESVPCKNIFMQDINLSYQGTNASAYCKNVNGTSQGIMEPSVPCLYYQTS</sequence>
<evidence type="ECO:0000256" key="6">
    <source>
        <dbReference type="ARBA" id="ARBA00023295"/>
    </source>
</evidence>
<evidence type="ECO:0000256" key="8">
    <source>
        <dbReference type="PROSITE-ProRule" id="PRU10052"/>
    </source>
</evidence>
<organism evidence="11 12">
    <name type="scientific">Vitis vinifera</name>
    <name type="common">Grape</name>
    <dbReference type="NCBI Taxonomy" id="29760"/>
    <lineage>
        <taxon>Eukaryota</taxon>
        <taxon>Viridiplantae</taxon>
        <taxon>Streptophyta</taxon>
        <taxon>Embryophyta</taxon>
        <taxon>Tracheophyta</taxon>
        <taxon>Spermatophyta</taxon>
        <taxon>Magnoliopsida</taxon>
        <taxon>eudicotyledons</taxon>
        <taxon>Gunneridae</taxon>
        <taxon>Pentapetalae</taxon>
        <taxon>rosids</taxon>
        <taxon>Vitales</taxon>
        <taxon>Vitaceae</taxon>
        <taxon>Viteae</taxon>
        <taxon>Vitis</taxon>
    </lineage>
</organism>
<protein>
    <submittedName>
        <fullName evidence="11">Putative polygalacturonase</fullName>
    </submittedName>
</protein>
<keyword evidence="3" id="KW-0134">Cell wall</keyword>
<dbReference type="Proteomes" id="UP000288805">
    <property type="component" value="Unassembled WGS sequence"/>
</dbReference>
<dbReference type="InterPro" id="IPR000743">
    <property type="entry name" value="Glyco_hydro_28"/>
</dbReference>
<evidence type="ECO:0000313" key="11">
    <source>
        <dbReference type="EMBL" id="RVW91146.1"/>
    </source>
</evidence>
<dbReference type="InterPro" id="IPR011050">
    <property type="entry name" value="Pectin_lyase_fold/virulence"/>
</dbReference>
<dbReference type="GO" id="GO:0004650">
    <property type="term" value="F:polygalacturonase activity"/>
    <property type="evidence" value="ECO:0007669"/>
    <property type="project" value="InterPro"/>
</dbReference>
<keyword evidence="10" id="KW-0732">Signal</keyword>
<dbReference type="SUPFAM" id="SSF51126">
    <property type="entry name" value="Pectin lyase-like"/>
    <property type="match status" value="2"/>
</dbReference>
<evidence type="ECO:0000256" key="5">
    <source>
        <dbReference type="ARBA" id="ARBA00022801"/>
    </source>
</evidence>
<dbReference type="GO" id="GO:0005975">
    <property type="term" value="P:carbohydrate metabolic process"/>
    <property type="evidence" value="ECO:0007669"/>
    <property type="project" value="InterPro"/>
</dbReference>
<evidence type="ECO:0000256" key="3">
    <source>
        <dbReference type="ARBA" id="ARBA00022512"/>
    </source>
</evidence>
<dbReference type="Gene3D" id="2.160.20.10">
    <property type="entry name" value="Single-stranded right-handed beta-helix, Pectin lyase-like"/>
    <property type="match status" value="2"/>
</dbReference>
<accession>A0A438I355</accession>
<dbReference type="Pfam" id="PF00295">
    <property type="entry name" value="Glyco_hydro_28"/>
    <property type="match status" value="2"/>
</dbReference>
<evidence type="ECO:0000256" key="1">
    <source>
        <dbReference type="ARBA" id="ARBA00004191"/>
    </source>
</evidence>
<dbReference type="GO" id="GO:0071555">
    <property type="term" value="P:cell wall organization"/>
    <property type="evidence" value="ECO:0007669"/>
    <property type="project" value="UniProtKB-KW"/>
</dbReference>
<keyword evidence="5 9" id="KW-0378">Hydrolase</keyword>
<dbReference type="PROSITE" id="PS00502">
    <property type="entry name" value="POLYGALACTURONASE"/>
    <property type="match status" value="2"/>
</dbReference>
<name>A0A438I355_VITVI</name>
<keyword evidence="7" id="KW-0961">Cell wall biogenesis/degradation</keyword>
<dbReference type="OrthoDB" id="187139at2759"/>
<feature type="signal peptide" evidence="10">
    <location>
        <begin position="1"/>
        <end position="23"/>
    </location>
</feature>
<keyword evidence="6 9" id="KW-0326">Glycosidase</keyword>
<dbReference type="SMART" id="SM00710">
    <property type="entry name" value="PbH1"/>
    <property type="match status" value="7"/>
</dbReference>
<evidence type="ECO:0000256" key="4">
    <source>
        <dbReference type="ARBA" id="ARBA00022525"/>
    </source>
</evidence>
<feature type="active site" evidence="8">
    <location>
        <position position="603"/>
    </location>
</feature>
<evidence type="ECO:0000256" key="10">
    <source>
        <dbReference type="SAM" id="SignalP"/>
    </source>
</evidence>
<dbReference type="InterPro" id="IPR012334">
    <property type="entry name" value="Pectin_lyas_fold"/>
</dbReference>
<gene>
    <name evidence="11" type="primary">VvCHDp000960_12</name>
    <name evidence="11" type="ORF">CK203_031784</name>
</gene>
<dbReference type="FunFam" id="2.160.20.10:FF:000056">
    <property type="entry name" value="Pectin lyase-like superfamily protein"/>
    <property type="match status" value="2"/>
</dbReference>
<dbReference type="PANTHER" id="PTHR31375">
    <property type="match status" value="1"/>
</dbReference>
<feature type="active site" evidence="8">
    <location>
        <position position="196"/>
    </location>
</feature>
<evidence type="ECO:0000313" key="12">
    <source>
        <dbReference type="Proteomes" id="UP000288805"/>
    </source>
</evidence>
<reference evidence="11 12" key="1">
    <citation type="journal article" date="2018" name="PLoS Genet.">
        <title>Population sequencing reveals clonal diversity and ancestral inbreeding in the grapevine cultivar Chardonnay.</title>
        <authorList>
            <person name="Roach M.J."/>
            <person name="Johnson D.L."/>
            <person name="Bohlmann J."/>
            <person name="van Vuuren H.J."/>
            <person name="Jones S.J."/>
            <person name="Pretorius I.S."/>
            <person name="Schmidt S.A."/>
            <person name="Borneman A.R."/>
        </authorList>
    </citation>
    <scope>NUCLEOTIDE SEQUENCE [LARGE SCALE GENOMIC DNA]</scope>
    <source>
        <strain evidence="12">cv. Chardonnay</strain>
        <tissue evidence="11">Leaf</tissue>
    </source>
</reference>
<feature type="chain" id="PRO_5019087239" evidence="10">
    <location>
        <begin position="24"/>
        <end position="758"/>
    </location>
</feature>
<dbReference type="EMBL" id="QGNW01000148">
    <property type="protein sequence ID" value="RVW91146.1"/>
    <property type="molecule type" value="Genomic_DNA"/>
</dbReference>
<evidence type="ECO:0000256" key="9">
    <source>
        <dbReference type="RuleBase" id="RU361169"/>
    </source>
</evidence>
<dbReference type="InterPro" id="IPR006626">
    <property type="entry name" value="PbH1"/>
</dbReference>